<gene>
    <name evidence="2" type="ORF">J3U76_03770</name>
</gene>
<dbReference type="InterPro" id="IPR012902">
    <property type="entry name" value="N_methyl_site"/>
</dbReference>
<proteinExistence type="predicted"/>
<dbReference type="SUPFAM" id="SSF54523">
    <property type="entry name" value="Pili subunits"/>
    <property type="match status" value="1"/>
</dbReference>
<accession>A0ABS3NDZ5</accession>
<dbReference type="Gene3D" id="3.30.700.10">
    <property type="entry name" value="Glycoprotein, Type 4 Pilin"/>
    <property type="match status" value="1"/>
</dbReference>
<comment type="caution">
    <text evidence="2">The sequence shown here is derived from an EMBL/GenBank/DDBJ whole genome shotgun (WGS) entry which is preliminary data.</text>
</comment>
<keyword evidence="1" id="KW-0472">Membrane</keyword>
<evidence type="ECO:0000313" key="2">
    <source>
        <dbReference type="EMBL" id="MBO1518764.1"/>
    </source>
</evidence>
<dbReference type="InterPro" id="IPR045584">
    <property type="entry name" value="Pilin-like"/>
</dbReference>
<feature type="transmembrane region" description="Helical" evidence="1">
    <location>
        <begin position="7"/>
        <end position="27"/>
    </location>
</feature>
<sequence length="173" mass="17986">MKRSAGFTLIELVIVIVILGILGAVAAPKLFNLQGDAYSANLNAMKSSISTGMTMANAKAQIEGKYNVAGAATAGEDTVGDYFNVGFTAGFPKIGTADNDWKDGILGTLEEFDIARYDFDPTEAVANTSAGVLLISPNAANDSANCYVRYTEALKPEGGARTSAKVEAETSGC</sequence>
<dbReference type="PROSITE" id="PS00409">
    <property type="entry name" value="PROKAR_NTER_METHYL"/>
    <property type="match status" value="1"/>
</dbReference>
<reference evidence="2 3" key="1">
    <citation type="submission" date="2021-03" db="EMBL/GenBank/DDBJ databases">
        <title>Oceanisphaera sp. nov., isolated from the intestine.</title>
        <authorList>
            <person name="Zhao L.-H."/>
            <person name="Shi L.-F."/>
        </authorList>
    </citation>
    <scope>NUCLEOTIDE SEQUENCE [LARGE SCALE GENOMIC DNA]</scope>
    <source>
        <strain evidence="2 3">DM8</strain>
    </source>
</reference>
<keyword evidence="1" id="KW-0812">Transmembrane</keyword>
<organism evidence="2 3">
    <name type="scientific">Oceanisphaera pacifica</name>
    <dbReference type="NCBI Taxonomy" id="2818389"/>
    <lineage>
        <taxon>Bacteria</taxon>
        <taxon>Pseudomonadati</taxon>
        <taxon>Pseudomonadota</taxon>
        <taxon>Gammaproteobacteria</taxon>
        <taxon>Aeromonadales</taxon>
        <taxon>Aeromonadaceae</taxon>
        <taxon>Oceanisphaera</taxon>
    </lineage>
</organism>
<keyword evidence="3" id="KW-1185">Reference proteome</keyword>
<name>A0ABS3NDZ5_9GAMM</name>
<keyword evidence="1" id="KW-1133">Transmembrane helix</keyword>
<evidence type="ECO:0000256" key="1">
    <source>
        <dbReference type="SAM" id="Phobius"/>
    </source>
</evidence>
<dbReference type="EMBL" id="JAGDFX010000003">
    <property type="protein sequence ID" value="MBO1518764.1"/>
    <property type="molecule type" value="Genomic_DNA"/>
</dbReference>
<protein>
    <submittedName>
        <fullName evidence="2">Prepilin-type N-terminal cleavage/methylation domain-containing protein</fullName>
    </submittedName>
</protein>
<evidence type="ECO:0000313" key="3">
    <source>
        <dbReference type="Proteomes" id="UP000664882"/>
    </source>
</evidence>
<dbReference type="Pfam" id="PF07963">
    <property type="entry name" value="N_methyl"/>
    <property type="match status" value="1"/>
</dbReference>
<dbReference type="NCBIfam" id="TIGR02532">
    <property type="entry name" value="IV_pilin_GFxxxE"/>
    <property type="match status" value="1"/>
</dbReference>
<dbReference type="Proteomes" id="UP000664882">
    <property type="component" value="Unassembled WGS sequence"/>
</dbReference>
<dbReference type="RefSeq" id="WP_208004494.1">
    <property type="nucleotide sequence ID" value="NZ_JAGDFX010000003.1"/>
</dbReference>